<dbReference type="Pfam" id="PF00107">
    <property type="entry name" value="ADH_zinc_N"/>
    <property type="match status" value="1"/>
</dbReference>
<dbReference type="Proteomes" id="UP001480955">
    <property type="component" value="Unassembled WGS sequence"/>
</dbReference>
<dbReference type="EMBL" id="JBELQE010000033">
    <property type="protein sequence ID" value="MER2249391.1"/>
    <property type="molecule type" value="Genomic_DNA"/>
</dbReference>
<dbReference type="InterPro" id="IPR013149">
    <property type="entry name" value="ADH-like_C"/>
</dbReference>
<keyword evidence="4" id="KW-1185">Reference proteome</keyword>
<reference evidence="3 4" key="1">
    <citation type="submission" date="2024-06" db="EMBL/GenBank/DDBJ databases">
        <authorList>
            <person name="Campbell A.G."/>
        </authorList>
    </citation>
    <scope>NUCLEOTIDE SEQUENCE [LARGE SCALE GENOMIC DNA]</scope>
    <source>
        <strain evidence="3 4">EM12</strain>
    </source>
</reference>
<dbReference type="InterPro" id="IPR036291">
    <property type="entry name" value="NAD(P)-bd_dom_sf"/>
</dbReference>
<protein>
    <submittedName>
        <fullName evidence="3">Zinc-binding dehydrogenase</fullName>
    </submittedName>
</protein>
<comment type="caution">
    <text evidence="3">The sequence shown here is derived from an EMBL/GenBank/DDBJ whole genome shotgun (WGS) entry which is preliminary data.</text>
</comment>
<evidence type="ECO:0000256" key="1">
    <source>
        <dbReference type="SAM" id="MobiDB-lite"/>
    </source>
</evidence>
<feature type="domain" description="Alcohol dehydrogenase-like C-terminal" evidence="2">
    <location>
        <begin position="1"/>
        <end position="52"/>
    </location>
</feature>
<organism evidence="3 4">
    <name type="scientific">Methylorubrum podarium</name>
    <dbReference type="NCBI Taxonomy" id="200476"/>
    <lineage>
        <taxon>Bacteria</taxon>
        <taxon>Pseudomonadati</taxon>
        <taxon>Pseudomonadota</taxon>
        <taxon>Alphaproteobacteria</taxon>
        <taxon>Hyphomicrobiales</taxon>
        <taxon>Methylobacteriaceae</taxon>
        <taxon>Methylorubrum</taxon>
    </lineage>
</organism>
<feature type="region of interest" description="Disordered" evidence="1">
    <location>
        <begin position="56"/>
        <end position="82"/>
    </location>
</feature>
<proteinExistence type="predicted"/>
<accession>A0ABV1QJ18</accession>
<evidence type="ECO:0000313" key="3">
    <source>
        <dbReference type="EMBL" id="MER2249391.1"/>
    </source>
</evidence>
<evidence type="ECO:0000313" key="4">
    <source>
        <dbReference type="Proteomes" id="UP001480955"/>
    </source>
</evidence>
<sequence length="82" mass="8445">MAVQVAKAIGARVLATARGSDAALVEQLGASAVIAFEREDDVDAVNRLTEGGLGGSDFRHDRLRASGTRQVEPATAVKPSLG</sequence>
<gene>
    <name evidence="3" type="ORF">ABS772_05625</name>
</gene>
<dbReference type="Gene3D" id="3.40.50.720">
    <property type="entry name" value="NAD(P)-binding Rossmann-like Domain"/>
    <property type="match status" value="1"/>
</dbReference>
<evidence type="ECO:0000259" key="2">
    <source>
        <dbReference type="Pfam" id="PF00107"/>
    </source>
</evidence>
<dbReference type="SUPFAM" id="SSF51735">
    <property type="entry name" value="NAD(P)-binding Rossmann-fold domains"/>
    <property type="match status" value="1"/>
</dbReference>
<name>A0ABV1QJ18_9HYPH</name>